<feature type="region of interest" description="Disordered" evidence="2">
    <location>
        <begin position="126"/>
        <end position="145"/>
    </location>
</feature>
<name>A0A1B1E6R2_9APIC</name>
<reference evidence="4" key="1">
    <citation type="submission" date="2016-06" db="EMBL/GenBank/DDBJ databases">
        <title>First high quality genome sequence of Plasmodium coatneyi using continuous long reads from single molecule, real-time sequencing.</title>
        <authorList>
            <person name="Chien J.-T."/>
            <person name="Pakala S.B."/>
            <person name="Geraldo J.A."/>
            <person name="Lapp S.A."/>
            <person name="Barnwell J.W."/>
            <person name="Kissinger J.C."/>
            <person name="Galinski M.R."/>
            <person name="Humphrey J.C."/>
        </authorList>
    </citation>
    <scope>NUCLEOTIDE SEQUENCE [LARGE SCALE GENOMIC DNA]</scope>
    <source>
        <strain evidence="4">Hackeri</strain>
    </source>
</reference>
<sequence length="899" mass="104048">MSKCFFVFVSPILGLLNRDHFQIVCLPNGWHGCTTPTAYGRSKERDNSPQGITPFLEELSHSIRAMYKQKKKLIRKVEKYLANRTLKGYINFHHFDKQHMQKEQQIYSYTFYDIEDNFFLTKGEHSPEAVGGGTQGRRPRKTPQGIPNLLQKIKPILTQCSHFNPKVDIHFAERTLEKVCTNVTDMLTWCRQFRTSIRWTKRRECIYIYFVRKDFPPVINTKRNGTNGLLVECPTGFNQPTPSHSNHKNIRTNTKDKNTLQRVQLVCAFQVLSTRGRIYKMTKKVCFLLFSLIHKMEKFPNWDLLHMLRHVHHVVVSFPYLYVCYAQEGGSTSGNTSNREKRYGLGKLSLAHLHPHVGDLQRLKRRRKKALLRILLKEGEFPFLLKMHKLLLYFYLYVIGNLCPTWLNSGRGSRGATNEGEKATCEETLLWSRFDEFIKQIRREKWKKKIYFHLRNCMEVLFQRDKKGAHTGEEMSNKSHTLEGGARGTKGTLINSFILRPICMDGHFSGNAEATHEGMPGDRVVDYEEVLSAGRSTSANAANRDNPPTGQHIRGAHTAKDDYANFFKLRNMKKTVRILGPAVMEKMANKLYYIRRNAFLNVNAHRVELLSIVSQFEEDAKGVLCAVREASFHDRGDPTPSLNGEEVQRLLHHICKKKRVNKNLSIFNIPSGCKGRGKLRHVGQTKVNNKVVRSFFRLEKSPREKRPLEEALRRGSRSGTHKVALKYLVHLVNGHITFAVNIFSKDHKKWGPSKSGVHFLNVCKNDVIKNMLIERTIHFLEDLLTYVHENLLFVETEKTHTPKGYHHFPYNVCKIFCYELKQDKCELKKIYNVKPGREFYVHLFTLTSQATVFLYSTGGSGGTLCNPFFVKFFEQSKFYDAFLESTNEGICEEKQHSNE</sequence>
<proteinExistence type="predicted"/>
<dbReference type="KEGG" id="pcot:PCOAH_00048760"/>
<evidence type="ECO:0000313" key="4">
    <source>
        <dbReference type="Proteomes" id="UP000092716"/>
    </source>
</evidence>
<dbReference type="AlphaFoldDB" id="A0A1B1E6R2"/>
<accession>A0A1B1E6R2</accession>
<evidence type="ECO:0000256" key="2">
    <source>
        <dbReference type="SAM" id="MobiDB-lite"/>
    </source>
</evidence>
<evidence type="ECO:0000313" key="3">
    <source>
        <dbReference type="EMBL" id="ANQ10716.1"/>
    </source>
</evidence>
<protein>
    <submittedName>
        <fullName evidence="3">Uncharacterized protein</fullName>
    </submittedName>
</protein>
<keyword evidence="1" id="KW-0175">Coiled coil</keyword>
<keyword evidence="4" id="KW-1185">Reference proteome</keyword>
<organism evidence="3 4">
    <name type="scientific">Plasmodium coatneyi</name>
    <dbReference type="NCBI Taxonomy" id="208452"/>
    <lineage>
        <taxon>Eukaryota</taxon>
        <taxon>Sar</taxon>
        <taxon>Alveolata</taxon>
        <taxon>Apicomplexa</taxon>
        <taxon>Aconoidasida</taxon>
        <taxon>Haemosporida</taxon>
        <taxon>Plasmodiidae</taxon>
        <taxon>Plasmodium</taxon>
    </lineage>
</organism>
<dbReference type="EMBL" id="CP016251">
    <property type="protein sequence ID" value="ANQ10716.1"/>
    <property type="molecule type" value="Genomic_DNA"/>
</dbReference>
<dbReference type="RefSeq" id="XP_019917411.1">
    <property type="nucleotide sequence ID" value="XM_020061659.1"/>
</dbReference>
<dbReference type="Proteomes" id="UP000092716">
    <property type="component" value="Chromosome 13"/>
</dbReference>
<evidence type="ECO:0000256" key="1">
    <source>
        <dbReference type="SAM" id="Coils"/>
    </source>
</evidence>
<gene>
    <name evidence="3" type="ORF">PCOAH_00048760</name>
</gene>
<dbReference type="VEuPathDB" id="PlasmoDB:PCOAH_00048760"/>
<dbReference type="GeneID" id="30911607"/>
<feature type="coiled-coil region" evidence="1">
    <location>
        <begin position="56"/>
        <end position="83"/>
    </location>
</feature>
<dbReference type="OrthoDB" id="382202at2759"/>